<name>A0AA51UHC0_9EURY</name>
<dbReference type="RefSeq" id="WP_309309349.1">
    <property type="nucleotide sequence ID" value="NZ_CP133594.1"/>
</dbReference>
<gene>
    <name evidence="2" type="ORF">RE476_05220</name>
</gene>
<protein>
    <submittedName>
        <fullName evidence="2">Glycosyltransferase family 2 protein</fullName>
        <ecNumber evidence="2">2.4.-.-</ecNumber>
    </submittedName>
</protein>
<keyword evidence="3" id="KW-1185">Reference proteome</keyword>
<dbReference type="Gene3D" id="3.90.550.10">
    <property type="entry name" value="Spore Coat Polysaccharide Biosynthesis Protein SpsA, Chain A"/>
    <property type="match status" value="1"/>
</dbReference>
<dbReference type="AlphaFoldDB" id="A0AA51UHC0"/>
<dbReference type="Proteomes" id="UP001183006">
    <property type="component" value="Chromosome"/>
</dbReference>
<dbReference type="CDD" id="cd06433">
    <property type="entry name" value="GT_2_WfgS_like"/>
    <property type="match status" value="1"/>
</dbReference>
<dbReference type="InterPro" id="IPR029044">
    <property type="entry name" value="Nucleotide-diphossugar_trans"/>
</dbReference>
<proteinExistence type="predicted"/>
<reference evidence="2" key="1">
    <citation type="submission" date="2023-08" db="EMBL/GenBank/DDBJ databases">
        <title>Methanolobus mangrovi sp. nov. and Methanolobus sediminis sp. nov, two novel methylotrophic methanogens isolated from mangrove sediments in China.</title>
        <authorList>
            <person name="Zhou J."/>
        </authorList>
    </citation>
    <scope>NUCLEOTIDE SEQUENCE</scope>
    <source>
        <strain evidence="2">FTZ2</strain>
    </source>
</reference>
<evidence type="ECO:0000259" key="1">
    <source>
        <dbReference type="Pfam" id="PF00535"/>
    </source>
</evidence>
<evidence type="ECO:0000313" key="3">
    <source>
        <dbReference type="Proteomes" id="UP001183006"/>
    </source>
</evidence>
<evidence type="ECO:0000313" key="2">
    <source>
        <dbReference type="EMBL" id="WMW23233.1"/>
    </source>
</evidence>
<dbReference type="PANTHER" id="PTHR22916:SF67">
    <property type="entry name" value="COLANIC ACID BIOSYNTHESIS GLYCOSYL TRANSFERASE WCAE-RELATED"/>
    <property type="match status" value="1"/>
</dbReference>
<dbReference type="GO" id="GO:0016757">
    <property type="term" value="F:glycosyltransferase activity"/>
    <property type="evidence" value="ECO:0007669"/>
    <property type="project" value="UniProtKB-KW"/>
</dbReference>
<accession>A0AA51UHC0</accession>
<dbReference type="EC" id="2.4.-.-" evidence="2"/>
<keyword evidence="2" id="KW-0808">Transferase</keyword>
<dbReference type="SUPFAM" id="SSF53448">
    <property type="entry name" value="Nucleotide-diphospho-sugar transferases"/>
    <property type="match status" value="1"/>
</dbReference>
<feature type="domain" description="Glycosyltransferase 2-like" evidence="1">
    <location>
        <begin position="6"/>
        <end position="142"/>
    </location>
</feature>
<dbReference type="EMBL" id="CP133594">
    <property type="protein sequence ID" value="WMW23233.1"/>
    <property type="molecule type" value="Genomic_DNA"/>
</dbReference>
<sequence length="246" mass="28726">MNPKVSVITVCYNAEEFIERAINSVLNQTYKNIEYLIIDGASKDNTIDIVNKYKSKIAFFLSEPDKGIYDAMNKGINASSGEILYFLNSDDQFYDYNVIENVVRFFHRNVAAEIVYGSIIRVDPDTNEAFVKSHNRVEKSFFIDNAICQQGIFFTKKSFDKVGLFDDTYKIAGDYEWELRAFYKYYLTTCYYPQVIAIYREGGISSLDQTFKLLQEERNKAVIEHFNKVELYIYWLTKKLIKKLAL</sequence>
<dbReference type="PANTHER" id="PTHR22916">
    <property type="entry name" value="GLYCOSYLTRANSFERASE"/>
    <property type="match status" value="1"/>
</dbReference>
<dbReference type="Pfam" id="PF00535">
    <property type="entry name" value="Glycos_transf_2"/>
    <property type="match status" value="1"/>
</dbReference>
<dbReference type="GeneID" id="84229519"/>
<dbReference type="KEGG" id="mmav:RE476_05220"/>
<keyword evidence="2" id="KW-0328">Glycosyltransferase</keyword>
<dbReference type="InterPro" id="IPR001173">
    <property type="entry name" value="Glyco_trans_2-like"/>
</dbReference>
<organism evidence="2 3">
    <name type="scientific">Methanolobus mangrovi</name>
    <dbReference type="NCBI Taxonomy" id="3072977"/>
    <lineage>
        <taxon>Archaea</taxon>
        <taxon>Methanobacteriati</taxon>
        <taxon>Methanobacteriota</taxon>
        <taxon>Stenosarchaea group</taxon>
        <taxon>Methanomicrobia</taxon>
        <taxon>Methanosarcinales</taxon>
        <taxon>Methanosarcinaceae</taxon>
        <taxon>Methanolobus</taxon>
    </lineage>
</organism>